<sequence length="243" mass="29196">MNGHFHWGPTPLMLCLAMLLGACTSDGYYSGGSAYTAHAYSRPYTYPSSGTAYSRGTTERYSDTYGYPSGATSLPYTAYYHRYRDYPRAIYYGRSGDYRPYQYYRPYQFYRPYRYYRHRPYNYYRYRPHQKRRHANLVGKPYRKHHRGNSFRHRAHGDFGRGIYRINERRDIRGDRGAHSTRHKQRGYSTGTEHRLQQRYRTRDGRRAHQRRRAGNIERSYRGRLRHGTDFRGHRPAGPGRRR</sequence>
<reference evidence="3" key="1">
    <citation type="submission" date="2016-10" db="EMBL/GenBank/DDBJ databases">
        <authorList>
            <person name="Varghese N."/>
            <person name="Submissions S."/>
        </authorList>
    </citation>
    <scope>NUCLEOTIDE SEQUENCE [LARGE SCALE GENOMIC DNA]</scope>
    <source>
        <strain evidence="3">CGMCC 1.10657</strain>
    </source>
</reference>
<dbReference type="Proteomes" id="UP000198658">
    <property type="component" value="Unassembled WGS sequence"/>
</dbReference>
<organism evidence="2 3">
    <name type="scientific">Microbulbifer marinus</name>
    <dbReference type="NCBI Taxonomy" id="658218"/>
    <lineage>
        <taxon>Bacteria</taxon>
        <taxon>Pseudomonadati</taxon>
        <taxon>Pseudomonadota</taxon>
        <taxon>Gammaproteobacteria</taxon>
        <taxon>Cellvibrionales</taxon>
        <taxon>Microbulbiferaceae</taxon>
        <taxon>Microbulbifer</taxon>
    </lineage>
</organism>
<feature type="compositionally biased region" description="Basic and acidic residues" evidence="1">
    <location>
        <begin position="215"/>
        <end position="233"/>
    </location>
</feature>
<feature type="compositionally biased region" description="Basic and acidic residues" evidence="1">
    <location>
        <begin position="192"/>
        <end position="207"/>
    </location>
</feature>
<dbReference type="EMBL" id="FNQO01000002">
    <property type="protein sequence ID" value="SEA13160.1"/>
    <property type="molecule type" value="Genomic_DNA"/>
</dbReference>
<proteinExistence type="predicted"/>
<dbReference type="AlphaFoldDB" id="A0A1H3YNR4"/>
<gene>
    <name evidence="2" type="ORF">SAMN05216562_1886</name>
</gene>
<accession>A0A1H3YNR4</accession>
<evidence type="ECO:0000313" key="2">
    <source>
        <dbReference type="EMBL" id="SEA13160.1"/>
    </source>
</evidence>
<dbReference type="STRING" id="658218.SAMN05216562_1886"/>
<feature type="region of interest" description="Disordered" evidence="1">
    <location>
        <begin position="171"/>
        <end position="243"/>
    </location>
</feature>
<protein>
    <submittedName>
        <fullName evidence="2">Uncharacterized protein</fullName>
    </submittedName>
</protein>
<evidence type="ECO:0000313" key="3">
    <source>
        <dbReference type="Proteomes" id="UP000198658"/>
    </source>
</evidence>
<name>A0A1H3YNR4_9GAMM</name>
<keyword evidence="3" id="KW-1185">Reference proteome</keyword>
<evidence type="ECO:0000256" key="1">
    <source>
        <dbReference type="SAM" id="MobiDB-lite"/>
    </source>
</evidence>